<proteinExistence type="predicted"/>
<evidence type="ECO:0000256" key="4">
    <source>
        <dbReference type="ARBA" id="ARBA00023136"/>
    </source>
</evidence>
<accession>A0A231V038</accession>
<comment type="caution">
    <text evidence="7">The sequence shown here is derived from an EMBL/GenBank/DDBJ whole genome shotgun (WGS) entry which is preliminary data.</text>
</comment>
<feature type="transmembrane region" description="Helical" evidence="5">
    <location>
        <begin position="405"/>
        <end position="424"/>
    </location>
</feature>
<name>A0A231V038_9HYPH</name>
<evidence type="ECO:0000256" key="1">
    <source>
        <dbReference type="ARBA" id="ARBA00004370"/>
    </source>
</evidence>
<protein>
    <recommendedName>
        <fullName evidence="6">Mechanosensitive ion channel MscS domain-containing protein</fullName>
    </recommendedName>
</protein>
<dbReference type="InterPro" id="IPR023408">
    <property type="entry name" value="MscS_beta-dom_sf"/>
</dbReference>
<dbReference type="InterPro" id="IPR006685">
    <property type="entry name" value="MscS_channel_2nd"/>
</dbReference>
<evidence type="ECO:0000256" key="3">
    <source>
        <dbReference type="ARBA" id="ARBA00022989"/>
    </source>
</evidence>
<dbReference type="PANTHER" id="PTHR30566">
    <property type="entry name" value="YNAI-RELATED MECHANOSENSITIVE ION CHANNEL"/>
    <property type="match status" value="1"/>
</dbReference>
<sequence>MHSNTMMGGGPCRRGTTRLEAGEADLRGMHVIISIDSIHFVRHRFCAICLLILIGLAMALPTAFAQSNSNGGPPSRWFETDRLNAGLPPPTGVDLLRETPQSALETFLMLGRDKRYADAAHLLDLTDIDLADQERIGFERAAQLYAVLDRKIWIDWSALPDRPDALDPRGSSRDASAGEAQRDLSLGQLALDYRPVSLRLRRIKETGGDPVWVFSRQTVGNIEGLYEAYGPSRFERWLPESLKQNTPFGVAVWEMAALPIAIVLLIAVFLTVYRGLRSFQSRTDRSVVAELLDAIALPAASMLTGVIGWLLTRYLFVFSAPVDVFMTPLWTMFLVLALIFLFVRIFDTMLDRVFASKIDDISKPENEGDRELQTNLSAARRIALLVLAVAGFGIVLLQTNVFDGMAVALLGSAGLLTLVIGFAARSALSSIMSSLQIALSKSAKIGDDVLFEGYWCTVERINFTFIQLRSWDRRRIIVPVDYFVSHPFENWTKQDATITKYVELRLNHLADLEPMRERFQQFVEEDADILTKNEAKVQVVGHEATGMLVRFYADARDPTTGWNMQCRLREAMLTAAAELEPKRGDEALYLPAEREAKIIDLTDGG</sequence>
<reference evidence="8" key="1">
    <citation type="journal article" date="2017" name="Int. J. Syst. Evol. Microbiol.">
        <title>Notoacmeibacter marinus gen. nov., sp. nov., isolated from the gut of a limpet and proposal of Notoacmeibacteraceae fam. nov. in the order Rhizobiales of the class Alphaproteobacteria.</title>
        <authorList>
            <person name="Huang Z."/>
            <person name="Guo F."/>
            <person name="Lai Q."/>
        </authorList>
    </citation>
    <scope>NUCLEOTIDE SEQUENCE [LARGE SCALE GENOMIC DNA]</scope>
    <source>
        <strain evidence="8">XMTR2A4</strain>
    </source>
</reference>
<dbReference type="AlphaFoldDB" id="A0A231V038"/>
<dbReference type="PANTHER" id="PTHR30566:SF25">
    <property type="entry name" value="INNER MEMBRANE PROTEIN"/>
    <property type="match status" value="1"/>
</dbReference>
<dbReference type="Proteomes" id="UP000215405">
    <property type="component" value="Unassembled WGS sequence"/>
</dbReference>
<feature type="transmembrane region" description="Helical" evidence="5">
    <location>
        <begin position="328"/>
        <end position="346"/>
    </location>
</feature>
<dbReference type="Gene3D" id="2.30.30.60">
    <property type="match status" value="1"/>
</dbReference>
<dbReference type="SUPFAM" id="SSF50182">
    <property type="entry name" value="Sm-like ribonucleoproteins"/>
    <property type="match status" value="1"/>
</dbReference>
<keyword evidence="4 5" id="KW-0472">Membrane</keyword>
<evidence type="ECO:0000256" key="2">
    <source>
        <dbReference type="ARBA" id="ARBA00022692"/>
    </source>
</evidence>
<keyword evidence="3 5" id="KW-1133">Transmembrane helix</keyword>
<comment type="subcellular location">
    <subcellularLocation>
        <location evidence="1">Membrane</location>
    </subcellularLocation>
</comment>
<feature type="domain" description="Mechanosensitive ion channel MscS" evidence="6">
    <location>
        <begin position="428"/>
        <end position="493"/>
    </location>
</feature>
<gene>
    <name evidence="7" type="ORF">B7H23_00315</name>
</gene>
<organism evidence="7 8">
    <name type="scientific">Notoacmeibacter marinus</name>
    <dbReference type="NCBI Taxonomy" id="1876515"/>
    <lineage>
        <taxon>Bacteria</taxon>
        <taxon>Pseudomonadati</taxon>
        <taxon>Pseudomonadota</taxon>
        <taxon>Alphaproteobacteria</taxon>
        <taxon>Hyphomicrobiales</taxon>
        <taxon>Notoacmeibacteraceae</taxon>
        <taxon>Notoacmeibacter</taxon>
    </lineage>
</organism>
<evidence type="ECO:0000256" key="5">
    <source>
        <dbReference type="SAM" id="Phobius"/>
    </source>
</evidence>
<dbReference type="Pfam" id="PF00924">
    <property type="entry name" value="MS_channel_2nd"/>
    <property type="match status" value="1"/>
</dbReference>
<evidence type="ECO:0000313" key="8">
    <source>
        <dbReference type="Proteomes" id="UP000215405"/>
    </source>
</evidence>
<keyword evidence="8" id="KW-1185">Reference proteome</keyword>
<dbReference type="GO" id="GO:0008381">
    <property type="term" value="F:mechanosensitive monoatomic ion channel activity"/>
    <property type="evidence" value="ECO:0007669"/>
    <property type="project" value="UniProtKB-ARBA"/>
</dbReference>
<feature type="transmembrane region" description="Helical" evidence="5">
    <location>
        <begin position="250"/>
        <end position="273"/>
    </location>
</feature>
<dbReference type="GO" id="GO:0016020">
    <property type="term" value="C:membrane"/>
    <property type="evidence" value="ECO:0007669"/>
    <property type="project" value="UniProtKB-SubCell"/>
</dbReference>
<feature type="transmembrane region" description="Helical" evidence="5">
    <location>
        <begin position="382"/>
        <end position="399"/>
    </location>
</feature>
<feature type="transmembrane region" description="Helical" evidence="5">
    <location>
        <begin position="45"/>
        <end position="64"/>
    </location>
</feature>
<dbReference type="EMBL" id="NBYO01000001">
    <property type="protein sequence ID" value="OXT01467.1"/>
    <property type="molecule type" value="Genomic_DNA"/>
</dbReference>
<feature type="transmembrane region" description="Helical" evidence="5">
    <location>
        <begin position="294"/>
        <end position="316"/>
    </location>
</feature>
<evidence type="ECO:0000259" key="6">
    <source>
        <dbReference type="Pfam" id="PF00924"/>
    </source>
</evidence>
<keyword evidence="2 5" id="KW-0812">Transmembrane</keyword>
<dbReference type="Gene3D" id="1.10.287.1260">
    <property type="match status" value="1"/>
</dbReference>
<evidence type="ECO:0000313" key="7">
    <source>
        <dbReference type="EMBL" id="OXT01467.1"/>
    </source>
</evidence>
<dbReference type="InterPro" id="IPR010920">
    <property type="entry name" value="LSM_dom_sf"/>
</dbReference>